<dbReference type="EMBL" id="JABCRI010000004">
    <property type="protein sequence ID" value="KAF8407099.1"/>
    <property type="molecule type" value="Genomic_DNA"/>
</dbReference>
<name>A0A834ZGV2_TETSI</name>
<evidence type="ECO:0000313" key="1">
    <source>
        <dbReference type="EMBL" id="KAF8407099.1"/>
    </source>
</evidence>
<dbReference type="Proteomes" id="UP000655225">
    <property type="component" value="Unassembled WGS sequence"/>
</dbReference>
<dbReference type="OrthoDB" id="292693at2759"/>
<dbReference type="AlphaFoldDB" id="A0A834ZGV2"/>
<proteinExistence type="predicted"/>
<gene>
    <name evidence="1" type="ORF">HHK36_006224</name>
</gene>
<accession>A0A834ZGV2</accession>
<sequence length="135" mass="15058">MCITVQKRCFLGCGDGEERNFLSKIYKERRVIGILTESIYISSTEVLLMRLFDISAIPNMDINVVLKLPLSHKLIGADKDLSFSLASMCNTVQTRSFLGCGDGEEGNVLSKIYEERHVIGYFALNFLVNTISVGL</sequence>
<evidence type="ECO:0000313" key="2">
    <source>
        <dbReference type="Proteomes" id="UP000655225"/>
    </source>
</evidence>
<keyword evidence="2" id="KW-1185">Reference proteome</keyword>
<organism evidence="1 2">
    <name type="scientific">Tetracentron sinense</name>
    <name type="common">Spur-leaf</name>
    <dbReference type="NCBI Taxonomy" id="13715"/>
    <lineage>
        <taxon>Eukaryota</taxon>
        <taxon>Viridiplantae</taxon>
        <taxon>Streptophyta</taxon>
        <taxon>Embryophyta</taxon>
        <taxon>Tracheophyta</taxon>
        <taxon>Spermatophyta</taxon>
        <taxon>Magnoliopsida</taxon>
        <taxon>Trochodendrales</taxon>
        <taxon>Trochodendraceae</taxon>
        <taxon>Tetracentron</taxon>
    </lineage>
</organism>
<comment type="caution">
    <text evidence="1">The sequence shown here is derived from an EMBL/GenBank/DDBJ whole genome shotgun (WGS) entry which is preliminary data.</text>
</comment>
<reference evidence="1 2" key="1">
    <citation type="submission" date="2020-04" db="EMBL/GenBank/DDBJ databases">
        <title>Plant Genome Project.</title>
        <authorList>
            <person name="Zhang R.-G."/>
        </authorList>
    </citation>
    <scope>NUCLEOTIDE SEQUENCE [LARGE SCALE GENOMIC DNA]</scope>
    <source>
        <strain evidence="1">YNK0</strain>
        <tissue evidence="1">Leaf</tissue>
    </source>
</reference>
<protein>
    <submittedName>
        <fullName evidence="1">Uncharacterized protein</fullName>
    </submittedName>
</protein>